<dbReference type="GO" id="GO:0006139">
    <property type="term" value="P:nucleobase-containing compound metabolic process"/>
    <property type="evidence" value="ECO:0007669"/>
    <property type="project" value="InterPro"/>
</dbReference>
<dbReference type="Pfam" id="PF13307">
    <property type="entry name" value="Helicase_C_2"/>
    <property type="match status" value="1"/>
</dbReference>
<evidence type="ECO:0000313" key="2">
    <source>
        <dbReference type="EMBL" id="RNL36851.1"/>
    </source>
</evidence>
<organism evidence="2 3">
    <name type="scientific">Adlercreutzia equolifaciens subsp. celatus DSM 18785</name>
    <dbReference type="NCBI Taxonomy" id="1121021"/>
    <lineage>
        <taxon>Bacteria</taxon>
        <taxon>Bacillati</taxon>
        <taxon>Actinomycetota</taxon>
        <taxon>Coriobacteriia</taxon>
        <taxon>Eggerthellales</taxon>
        <taxon>Eggerthellaceae</taxon>
        <taxon>Adlercreutzia</taxon>
    </lineage>
</organism>
<accession>A0A3N0APS6</accession>
<feature type="domain" description="Helicase ATP-binding" evidence="1">
    <location>
        <begin position="43"/>
        <end position="312"/>
    </location>
</feature>
<dbReference type="InterPro" id="IPR027417">
    <property type="entry name" value="P-loop_NTPase"/>
</dbReference>
<name>A0A3N0APS6_9ACTN</name>
<dbReference type="EMBL" id="QICA01000018">
    <property type="protein sequence ID" value="RNL36851.1"/>
    <property type="molecule type" value="Genomic_DNA"/>
</dbReference>
<dbReference type="SUPFAM" id="SSF52540">
    <property type="entry name" value="P-loop containing nucleoside triphosphate hydrolases"/>
    <property type="match status" value="1"/>
</dbReference>
<dbReference type="Proteomes" id="UP000278327">
    <property type="component" value="Unassembled WGS sequence"/>
</dbReference>
<dbReference type="InterPro" id="IPR014001">
    <property type="entry name" value="Helicase_ATP-bd"/>
</dbReference>
<gene>
    <name evidence="2" type="ORF">DMP10_09850</name>
</gene>
<comment type="caution">
    <text evidence="2">The sequence shown here is derived from an EMBL/GenBank/DDBJ whole genome shotgun (WGS) entry which is preliminary data.</text>
</comment>
<dbReference type="GO" id="GO:0005524">
    <property type="term" value="F:ATP binding"/>
    <property type="evidence" value="ECO:0007669"/>
    <property type="project" value="InterPro"/>
</dbReference>
<dbReference type="InterPro" id="IPR006935">
    <property type="entry name" value="Helicase/UvrB_N"/>
</dbReference>
<protein>
    <recommendedName>
        <fullName evidence="1">Helicase ATP-binding domain-containing protein</fullName>
    </recommendedName>
</protein>
<dbReference type="RefSeq" id="WP_117283526.1">
    <property type="nucleotide sequence ID" value="NZ_JAMTCE010000023.1"/>
</dbReference>
<sequence>MGSFKLVELDEFSYNTPQEMYADRKNRSIQSLFDHQSKMIDLYMREFETRDVSLELPPGSGKTLVGLLIGEFRRLKNREKVVYCCLNKQLVNQVCTQSKMQYGIDARPFIGSKKDFDPKDAADFNSANCIAVTTYSALFNSNPYFVDADFIVFDDAHSAESFVASSWSVEVDSAVRPKLFEAVVTALQPLMTAEEYERALTGGGAASPSSWISLVPLVSADNEISSISMAFNRYFIQNGQDDLRFSWNMVKDHLRGCQIFVSSNSLLIRPVIPPTQLFAPFADARQRLYMSGTLSERGELERSFGVRDITALPMLDQWRGRTTGRRLLMFPTIAADDVPFDRIVSRILDQDERSLLMVSSNAMVEQYSDLAKVAGKTVFTAAELENDKKPFISKKDAVAILANRLDGLDFPGGECRSEIIVQLPQGTSMHERFLVESANADEVYSERMRNRITQALGRCTRSQTDYAVIFVLDERVVRLLQSPKEQKLFNDELRAEIQFGLRNATGNDTLDDYLELVDVFLNHRDEWEIAERNIVGLRKQLTAAGEYEGMAARKLRDIVELEVSCALNLWNSQLGAAMTDAFEIVNKLRDCEGLEGYFGYWSYILYHVARSDAEYARANNIDTRILMEDAMHSSPYNAWIVPRDAAANETQFENATILGRMKKKLSRELSRNGIFAVQASLDDLLERIENAEEGNFEQPHQELGEWLGYESLNPSSSSAPDPIWVLDACSCVVAEDKIYSAFDKTIPLKHVDEAKRHEGWVRRSDQLHLNADAEVTTIFLTTATRIDKEAAANAEGLWCVERGQFAEWASRAIGVLKRYIRQNKNPRDDPDFETNMSNMLRAAKVDSLSFLDFIRHKKLSNLKKD</sequence>
<evidence type="ECO:0000259" key="1">
    <source>
        <dbReference type="PROSITE" id="PS51192"/>
    </source>
</evidence>
<dbReference type="Pfam" id="PF04851">
    <property type="entry name" value="ResIII"/>
    <property type="match status" value="1"/>
</dbReference>
<reference evidence="2 3" key="1">
    <citation type="journal article" date="2019" name="Microbiol. Resour. Announc.">
        <title>Draft Genome Sequences of Type Strains of Gordonibacter faecihominis, Paraeggerthella hongkongensis, Parvibacter caecicola,Slackia equolifaciens, Slackia faecicanis, and Slackia isoflavoniconvertens.</title>
        <authorList>
            <person name="Danylec N."/>
            <person name="Stoll D.A."/>
            <person name="Dotsch A."/>
            <person name="Huch M."/>
        </authorList>
    </citation>
    <scope>NUCLEOTIDE SEQUENCE [LARGE SCALE GENOMIC DNA]</scope>
    <source>
        <strain evidence="2 3">DSM 18785</strain>
    </source>
</reference>
<dbReference type="InterPro" id="IPR006555">
    <property type="entry name" value="ATP-dep_Helicase_C"/>
</dbReference>
<dbReference type="SMART" id="SM00491">
    <property type="entry name" value="HELICc2"/>
    <property type="match status" value="1"/>
</dbReference>
<evidence type="ECO:0000313" key="3">
    <source>
        <dbReference type="Proteomes" id="UP000278327"/>
    </source>
</evidence>
<dbReference type="PROSITE" id="PS51192">
    <property type="entry name" value="HELICASE_ATP_BIND_1"/>
    <property type="match status" value="1"/>
</dbReference>
<dbReference type="Gene3D" id="3.40.50.300">
    <property type="entry name" value="P-loop containing nucleotide triphosphate hydrolases"/>
    <property type="match status" value="2"/>
</dbReference>
<dbReference type="GO" id="GO:0004386">
    <property type="term" value="F:helicase activity"/>
    <property type="evidence" value="ECO:0007669"/>
    <property type="project" value="InterPro"/>
</dbReference>
<proteinExistence type="predicted"/>
<dbReference type="AlphaFoldDB" id="A0A3N0APS6"/>
<dbReference type="GO" id="GO:0016818">
    <property type="term" value="F:hydrolase activity, acting on acid anhydrides, in phosphorus-containing anhydrides"/>
    <property type="evidence" value="ECO:0007669"/>
    <property type="project" value="InterPro"/>
</dbReference>
<keyword evidence="3" id="KW-1185">Reference proteome</keyword>
<dbReference type="GO" id="GO:0003677">
    <property type="term" value="F:DNA binding"/>
    <property type="evidence" value="ECO:0007669"/>
    <property type="project" value="InterPro"/>
</dbReference>